<dbReference type="InterPro" id="IPR013429">
    <property type="entry name" value="Regulatory_FmdB_Zinc_ribbon"/>
</dbReference>
<dbReference type="STRING" id="1246637.MTBBW1_1110008"/>
<dbReference type="SMART" id="SM00834">
    <property type="entry name" value="CxxC_CXXC_SSSS"/>
    <property type="match status" value="1"/>
</dbReference>
<keyword evidence="3" id="KW-1185">Reference proteome</keyword>
<name>A0A1W1H5M3_9BACT</name>
<proteinExistence type="predicted"/>
<feature type="domain" description="Putative regulatory protein FmdB zinc ribbon" evidence="1">
    <location>
        <begin position="1"/>
        <end position="40"/>
    </location>
</feature>
<dbReference type="EMBL" id="FWEV01000015">
    <property type="protein sequence ID" value="SLM27747.1"/>
    <property type="molecule type" value="Genomic_DNA"/>
</dbReference>
<protein>
    <submittedName>
        <fullName evidence="2">Regulatory protein, FmdB family</fullName>
    </submittedName>
</protein>
<evidence type="ECO:0000313" key="3">
    <source>
        <dbReference type="Proteomes" id="UP000191931"/>
    </source>
</evidence>
<dbReference type="NCBIfam" id="TIGR02605">
    <property type="entry name" value="CxxC_CxxC_SSSS"/>
    <property type="match status" value="1"/>
</dbReference>
<dbReference type="Proteomes" id="UP000191931">
    <property type="component" value="Unassembled WGS sequence"/>
</dbReference>
<sequence>MPIFEYKCNGCKKDFELLVIGSQKPLCPSCSSPDLVKLMSACGFFSKTNGPGNTVQTTSSAGSACSGCAATSCSTCGSR</sequence>
<evidence type="ECO:0000313" key="2">
    <source>
        <dbReference type="EMBL" id="SLM27747.1"/>
    </source>
</evidence>
<reference evidence="2 3" key="1">
    <citation type="submission" date="2017-03" db="EMBL/GenBank/DDBJ databases">
        <authorList>
            <person name="Afonso C.L."/>
            <person name="Miller P.J."/>
            <person name="Scott M.A."/>
            <person name="Spackman E."/>
            <person name="Goraichik I."/>
            <person name="Dimitrov K.M."/>
            <person name="Suarez D.L."/>
            <person name="Swayne D.E."/>
        </authorList>
    </citation>
    <scope>NUCLEOTIDE SEQUENCE [LARGE SCALE GENOMIC DNA]</scope>
    <source>
        <strain evidence="2">PRJEB14757</strain>
    </source>
</reference>
<gene>
    <name evidence="2" type="ORF">MTBBW1_1110008</name>
</gene>
<dbReference type="OrthoDB" id="9813321at2"/>
<organism evidence="2 3">
    <name type="scientific">Desulfamplus magnetovallimortis</name>
    <dbReference type="NCBI Taxonomy" id="1246637"/>
    <lineage>
        <taxon>Bacteria</taxon>
        <taxon>Pseudomonadati</taxon>
        <taxon>Thermodesulfobacteriota</taxon>
        <taxon>Desulfobacteria</taxon>
        <taxon>Desulfobacterales</taxon>
        <taxon>Desulfobacteraceae</taxon>
        <taxon>Desulfamplus</taxon>
    </lineage>
</organism>
<dbReference type="RefSeq" id="WP_080804211.1">
    <property type="nucleotide sequence ID" value="NZ_LT828546.1"/>
</dbReference>
<dbReference type="AlphaFoldDB" id="A0A1W1H5M3"/>
<dbReference type="Pfam" id="PF09723">
    <property type="entry name" value="Zn_ribbon_8"/>
    <property type="match status" value="1"/>
</dbReference>
<accession>A0A1W1H5M3</accession>
<evidence type="ECO:0000259" key="1">
    <source>
        <dbReference type="SMART" id="SM00834"/>
    </source>
</evidence>